<dbReference type="SUPFAM" id="SSF53335">
    <property type="entry name" value="S-adenosyl-L-methionine-dependent methyltransferases"/>
    <property type="match status" value="1"/>
</dbReference>
<evidence type="ECO:0000259" key="2">
    <source>
        <dbReference type="Pfam" id="PF13649"/>
    </source>
</evidence>
<accession>A0A7X0UA58</accession>
<evidence type="ECO:0000259" key="1">
    <source>
        <dbReference type="Pfam" id="PF10119"/>
    </source>
</evidence>
<dbReference type="Proteomes" id="UP000575083">
    <property type="component" value="Unassembled WGS sequence"/>
</dbReference>
<dbReference type="RefSeq" id="WP_184858701.1">
    <property type="nucleotide sequence ID" value="NZ_JACHLK010000006.1"/>
</dbReference>
<dbReference type="InterPro" id="IPR041698">
    <property type="entry name" value="Methyltransf_25"/>
</dbReference>
<reference evidence="3 4" key="1">
    <citation type="submission" date="2020-08" db="EMBL/GenBank/DDBJ databases">
        <title>Functional genomics of gut bacteria from endangered species of beetles.</title>
        <authorList>
            <person name="Carlos-Shanley C."/>
        </authorList>
    </citation>
    <scope>NUCLEOTIDE SEQUENCE [LARGE SCALE GENOMIC DNA]</scope>
    <source>
        <strain evidence="3 4">S00198</strain>
    </source>
</reference>
<dbReference type="InterPro" id="IPR018773">
    <property type="entry name" value="MeTrfase_reg_dom_prd"/>
</dbReference>
<feature type="domain" description="Methyltransferase regulatory" evidence="1">
    <location>
        <begin position="217"/>
        <end position="299"/>
    </location>
</feature>
<comment type="caution">
    <text evidence="3">The sequence shown here is derived from an EMBL/GenBank/DDBJ whole genome shotgun (WGS) entry which is preliminary data.</text>
</comment>
<proteinExistence type="predicted"/>
<dbReference type="EMBL" id="JACHLK010000006">
    <property type="protein sequence ID" value="MBB6560549.1"/>
    <property type="molecule type" value="Genomic_DNA"/>
</dbReference>
<dbReference type="InterPro" id="IPR029063">
    <property type="entry name" value="SAM-dependent_MTases_sf"/>
</dbReference>
<organism evidence="3 4">
    <name type="scientific">Acidovorax soli</name>
    <dbReference type="NCBI Taxonomy" id="592050"/>
    <lineage>
        <taxon>Bacteria</taxon>
        <taxon>Pseudomonadati</taxon>
        <taxon>Pseudomonadota</taxon>
        <taxon>Betaproteobacteria</taxon>
        <taxon>Burkholderiales</taxon>
        <taxon>Comamonadaceae</taxon>
        <taxon>Acidovorax</taxon>
    </lineage>
</organism>
<dbReference type="Pfam" id="PF10119">
    <property type="entry name" value="MethyTransf_Reg"/>
    <property type="match status" value="1"/>
</dbReference>
<gene>
    <name evidence="3" type="ORF">HNP48_003225</name>
</gene>
<dbReference type="Gene3D" id="3.40.50.150">
    <property type="entry name" value="Vaccinia Virus protein VP39"/>
    <property type="match status" value="1"/>
</dbReference>
<feature type="domain" description="Methyltransferase" evidence="2">
    <location>
        <begin position="46"/>
        <end position="141"/>
    </location>
</feature>
<protein>
    <recommendedName>
        <fullName evidence="5">Methyltransferase domain-containing protein</fullName>
    </recommendedName>
</protein>
<evidence type="ECO:0000313" key="3">
    <source>
        <dbReference type="EMBL" id="MBB6560549.1"/>
    </source>
</evidence>
<evidence type="ECO:0008006" key="5">
    <source>
        <dbReference type="Google" id="ProtNLM"/>
    </source>
</evidence>
<keyword evidence="4" id="KW-1185">Reference proteome</keyword>
<dbReference type="Pfam" id="PF13649">
    <property type="entry name" value="Methyltransf_25"/>
    <property type="match status" value="1"/>
</dbReference>
<sequence length="512" mass="57039">MSEWTDGYVADIGYTFGYYTELNPLRVRLAFLHSGLAVPEIRTACELGFGQGVSVNMHAAASTAQWHGNDFNPSQAAFAQELASVAGTNAQLTDASFAELVARDDLPKFDYIGLHGIWSWINDENRATIVEFIRRQLNVGGVVYISYNTLPGWAPFAPVRHLLNLHAETMGSAGQGSVGRIDSAFAFADKLLAANPLYARANPNIVERFKGVKGHTKNYVAHEYFNRDWQPMHFSTLAEKLESVKLQFACSAHYLDHVEPIHFTPEQSQLLAEIKDVTLKETARDFLGSQYFRRDYWAKGVRRLDPLERWEALRAQKVVLIKYRPEVALKVSGALGEVALNEAVYNPLLDLLADHKPRSLGQIEQAMKEFNIGMAQVLQAVMLLAGAGHLQSIQEADAIAKVRKNTDKFNLELMKRARGNGDVQHLVSPLTGGGVPVQRFYQLFLMAIGQGKRQPAEWAQFVWQVLASQGQSIVKEGKTLATPEENQQELLVQATDFEKKHLPILKALMIAA</sequence>
<dbReference type="AlphaFoldDB" id="A0A7X0UA58"/>
<name>A0A7X0UA58_9BURK</name>
<evidence type="ECO:0000313" key="4">
    <source>
        <dbReference type="Proteomes" id="UP000575083"/>
    </source>
</evidence>